<dbReference type="Pfam" id="PF00892">
    <property type="entry name" value="EamA"/>
    <property type="match status" value="2"/>
</dbReference>
<keyword evidence="4 5" id="KW-0472">Membrane</keyword>
<evidence type="ECO:0000256" key="4">
    <source>
        <dbReference type="ARBA" id="ARBA00023136"/>
    </source>
</evidence>
<comment type="subcellular location">
    <subcellularLocation>
        <location evidence="1">Membrane</location>
        <topology evidence="1">Multi-pass membrane protein</topology>
    </subcellularLocation>
</comment>
<feature type="transmembrane region" description="Helical" evidence="5">
    <location>
        <begin position="164"/>
        <end position="181"/>
    </location>
</feature>
<feature type="transmembrane region" description="Helical" evidence="5">
    <location>
        <begin position="202"/>
        <end position="222"/>
    </location>
</feature>
<dbReference type="RefSeq" id="XP_027197434.1">
    <property type="nucleotide sequence ID" value="XM_027341633.1"/>
</dbReference>
<dbReference type="OrthoDB" id="306876at2759"/>
<dbReference type="SUPFAM" id="SSF103481">
    <property type="entry name" value="Multidrug resistance efflux transporter EmrE"/>
    <property type="match status" value="2"/>
</dbReference>
<evidence type="ECO:0000256" key="1">
    <source>
        <dbReference type="ARBA" id="ARBA00004141"/>
    </source>
</evidence>
<evidence type="ECO:0000313" key="8">
    <source>
        <dbReference type="RefSeq" id="XP_027197434.1"/>
    </source>
</evidence>
<name>A0A6P6XZJ2_DERPT</name>
<feature type="transmembrane region" description="Helical" evidence="5">
    <location>
        <begin position="264"/>
        <end position="283"/>
    </location>
</feature>
<evidence type="ECO:0000256" key="3">
    <source>
        <dbReference type="ARBA" id="ARBA00022989"/>
    </source>
</evidence>
<dbReference type="PANTHER" id="PTHR22911">
    <property type="entry name" value="ACYL-MALONYL CONDENSING ENZYME-RELATED"/>
    <property type="match status" value="1"/>
</dbReference>
<proteinExistence type="predicted"/>
<dbReference type="KEGG" id="dpte:113791803"/>
<evidence type="ECO:0000313" key="7">
    <source>
        <dbReference type="Proteomes" id="UP000515146"/>
    </source>
</evidence>
<dbReference type="GO" id="GO:0016020">
    <property type="term" value="C:membrane"/>
    <property type="evidence" value="ECO:0007669"/>
    <property type="project" value="UniProtKB-SubCell"/>
</dbReference>
<dbReference type="AlphaFoldDB" id="A0A6P6XZJ2"/>
<evidence type="ECO:0000256" key="2">
    <source>
        <dbReference type="ARBA" id="ARBA00022692"/>
    </source>
</evidence>
<reference evidence="8" key="1">
    <citation type="submission" date="2025-08" db="UniProtKB">
        <authorList>
            <consortium name="RefSeq"/>
        </authorList>
    </citation>
    <scope>IDENTIFICATION</scope>
    <source>
        <strain evidence="8">Airmid</strain>
    </source>
</reference>
<feature type="domain" description="EamA" evidence="6">
    <location>
        <begin position="46"/>
        <end position="181"/>
    </location>
</feature>
<feature type="transmembrane region" description="Helical" evidence="5">
    <location>
        <begin position="77"/>
        <end position="97"/>
    </location>
</feature>
<dbReference type="InterPro" id="IPR037185">
    <property type="entry name" value="EmrE-like"/>
</dbReference>
<evidence type="ECO:0000259" key="6">
    <source>
        <dbReference type="Pfam" id="PF00892"/>
    </source>
</evidence>
<feature type="domain" description="EamA" evidence="6">
    <location>
        <begin position="203"/>
        <end position="334"/>
    </location>
</feature>
<keyword evidence="3 5" id="KW-1133">Transmembrane helix</keyword>
<dbReference type="Proteomes" id="UP000515146">
    <property type="component" value="Unplaced"/>
</dbReference>
<dbReference type="OMA" id="QIIFIRM"/>
<keyword evidence="7" id="KW-1185">Reference proteome</keyword>
<keyword evidence="2 5" id="KW-0812">Transmembrane</keyword>
<protein>
    <submittedName>
        <fullName evidence="8">Solute carrier family 35 member G1-like</fullName>
    </submittedName>
</protein>
<dbReference type="InParanoid" id="A0A6P6XZJ2"/>
<feature type="transmembrane region" description="Helical" evidence="5">
    <location>
        <begin position="228"/>
        <end position="252"/>
    </location>
</feature>
<dbReference type="Gene3D" id="1.10.3730.20">
    <property type="match status" value="1"/>
</dbReference>
<accession>A0A6P6XZJ2</accession>
<feature type="transmembrane region" description="Helical" evidence="5">
    <location>
        <begin position="318"/>
        <end position="339"/>
    </location>
</feature>
<organism evidence="7 8">
    <name type="scientific">Dermatophagoides pteronyssinus</name>
    <name type="common">European house dust mite</name>
    <dbReference type="NCBI Taxonomy" id="6956"/>
    <lineage>
        <taxon>Eukaryota</taxon>
        <taxon>Metazoa</taxon>
        <taxon>Ecdysozoa</taxon>
        <taxon>Arthropoda</taxon>
        <taxon>Chelicerata</taxon>
        <taxon>Arachnida</taxon>
        <taxon>Acari</taxon>
        <taxon>Acariformes</taxon>
        <taxon>Sarcoptiformes</taxon>
        <taxon>Astigmata</taxon>
        <taxon>Psoroptidia</taxon>
        <taxon>Analgoidea</taxon>
        <taxon>Pyroglyphidae</taxon>
        <taxon>Dermatophagoidinae</taxon>
        <taxon>Dermatophagoides</taxon>
    </lineage>
</organism>
<gene>
    <name evidence="8" type="primary">LOC113791803</name>
</gene>
<feature type="transmembrane region" description="Helical" evidence="5">
    <location>
        <begin position="109"/>
        <end position="130"/>
    </location>
</feature>
<dbReference type="InterPro" id="IPR000620">
    <property type="entry name" value="EamA_dom"/>
</dbReference>
<evidence type="ECO:0000256" key="5">
    <source>
        <dbReference type="SAM" id="Phobius"/>
    </source>
</evidence>
<dbReference type="PANTHER" id="PTHR22911:SF6">
    <property type="entry name" value="SOLUTE CARRIER FAMILY 35 MEMBER G1"/>
    <property type="match status" value="1"/>
</dbReference>
<sequence>MSDISKANIATIHQHHHFSNTNHHVHFLTVEDVTKLKKPPIFGSAFGIVCSMISVLCFSFNSVIVKLLNSSYQIPGIQVLVSRSIIQIILCSIIMLYRRSSLVHTDMKTNLYIFGRAITGTMSLCCLFTAFNKVPIGDATTIYFSSPVFVAIFAYIFLREPFRWLQSITIIITIIGVGFITKPAFIFGTQQQQLDQHYSQEIFGQILSIIAAITSSMTMIFIRKLKSISAIVIVFWFAIAVTLNGSIILIHLRLYRSLNWYDPWCIVPLIVIGLMSMIEQYFFTLALQYEDASTISVTRSFNIVLAFLWEVIIFHETITWTSIVGAILVSCCIIAVALAKSYQQTKLNLNQLFQKYFKNNS</sequence>
<feature type="transmembrane region" description="Helical" evidence="5">
    <location>
        <begin position="41"/>
        <end position="65"/>
    </location>
</feature>
<feature type="transmembrane region" description="Helical" evidence="5">
    <location>
        <begin position="142"/>
        <end position="158"/>
    </location>
</feature>